<protein>
    <submittedName>
        <fullName evidence="1">Host-nuclease inhibitor Gam family protein</fullName>
    </submittedName>
</protein>
<dbReference type="Pfam" id="PF07352">
    <property type="entry name" value="Phage_Mu_Gam"/>
    <property type="match status" value="1"/>
</dbReference>
<name>A0A9X2HK43_9SPHN</name>
<sequence length="169" mass="18039">MTIAAPQSTKDAARLLQRYGKTLGQIASLEATRTSLKAAIDASTDKKLVPLVAKLAPIAEVLEPWWRANAAELTKGERKSIELGGCMIGTKLGSASLAYAHQDKDFGLAKLQAAKWAEPLISVTYAVDKTAVRKALKGDRGAALKLMGYAEAQPESFFIRAIETPAVKG</sequence>
<organism evidence="1 2">
    <name type="scientific">Sphingomonas tagetis</name>
    <dbReference type="NCBI Taxonomy" id="2949092"/>
    <lineage>
        <taxon>Bacteria</taxon>
        <taxon>Pseudomonadati</taxon>
        <taxon>Pseudomonadota</taxon>
        <taxon>Alphaproteobacteria</taxon>
        <taxon>Sphingomonadales</taxon>
        <taxon>Sphingomonadaceae</taxon>
        <taxon>Sphingomonas</taxon>
    </lineage>
</organism>
<dbReference type="SUPFAM" id="SSF161266">
    <property type="entry name" value="Gam-like"/>
    <property type="match status" value="1"/>
</dbReference>
<dbReference type="EMBL" id="JAMLDX010000001">
    <property type="protein sequence ID" value="MCP3729274.1"/>
    <property type="molecule type" value="Genomic_DNA"/>
</dbReference>
<evidence type="ECO:0000313" key="1">
    <source>
        <dbReference type="EMBL" id="MCP3729274.1"/>
    </source>
</evidence>
<keyword evidence="2" id="KW-1185">Reference proteome</keyword>
<evidence type="ECO:0000313" key="2">
    <source>
        <dbReference type="Proteomes" id="UP001139451"/>
    </source>
</evidence>
<dbReference type="RefSeq" id="WP_254291252.1">
    <property type="nucleotide sequence ID" value="NZ_JAMLDX010000001.1"/>
</dbReference>
<dbReference type="Proteomes" id="UP001139451">
    <property type="component" value="Unassembled WGS sequence"/>
</dbReference>
<dbReference type="GO" id="GO:0042262">
    <property type="term" value="P:DNA protection"/>
    <property type="evidence" value="ECO:0007669"/>
    <property type="project" value="InterPro"/>
</dbReference>
<reference evidence="1" key="1">
    <citation type="submission" date="2022-05" db="EMBL/GenBank/DDBJ databases">
        <title>Sphingomonas sp. strain MG17 Genome sequencing and assembly.</title>
        <authorList>
            <person name="Kim I."/>
        </authorList>
    </citation>
    <scope>NUCLEOTIDE SEQUENCE</scope>
    <source>
        <strain evidence="1">MG17</strain>
    </source>
</reference>
<dbReference type="GO" id="GO:0003690">
    <property type="term" value="F:double-stranded DNA binding"/>
    <property type="evidence" value="ECO:0007669"/>
    <property type="project" value="InterPro"/>
</dbReference>
<dbReference type="AlphaFoldDB" id="A0A9X2HK43"/>
<proteinExistence type="predicted"/>
<comment type="caution">
    <text evidence="1">The sequence shown here is derived from an EMBL/GenBank/DDBJ whole genome shotgun (WGS) entry which is preliminary data.</text>
</comment>
<dbReference type="InterPro" id="IPR009951">
    <property type="entry name" value="Host-nuc_inhib_Gam"/>
</dbReference>
<gene>
    <name evidence="1" type="ORF">M9978_02435</name>
</gene>
<accession>A0A9X2HK43</accession>